<dbReference type="PRINTS" id="PR00723">
    <property type="entry name" value="SUBTILISIN"/>
</dbReference>
<dbReference type="InterPro" id="IPR022398">
    <property type="entry name" value="Peptidase_S8_His-AS"/>
</dbReference>
<evidence type="ECO:0000313" key="10">
    <source>
        <dbReference type="EMBL" id="KAA3438030.1"/>
    </source>
</evidence>
<protein>
    <submittedName>
        <fullName evidence="10">S8 family serine peptidase</fullName>
    </submittedName>
</protein>
<dbReference type="InterPro" id="IPR023828">
    <property type="entry name" value="Peptidase_S8_Ser-AS"/>
</dbReference>
<feature type="active site" description="Charge relay system" evidence="5 6">
    <location>
        <position position="245"/>
    </location>
</feature>
<dbReference type="SUPFAM" id="SSF52743">
    <property type="entry name" value="Subtilisin-like"/>
    <property type="match status" value="1"/>
</dbReference>
<dbReference type="PANTHER" id="PTHR43806">
    <property type="entry name" value="PEPTIDASE S8"/>
    <property type="match status" value="1"/>
</dbReference>
<dbReference type="PANTHER" id="PTHR43806:SF11">
    <property type="entry name" value="CEREVISIN-RELATED"/>
    <property type="match status" value="1"/>
</dbReference>
<dbReference type="PROSITE" id="PS00137">
    <property type="entry name" value="SUBTILASE_HIS"/>
    <property type="match status" value="1"/>
</dbReference>
<sequence>MKRNSFTLGRFAFAASLCSVTMFTACDTEQLIENQEVAASSQSDARIAGEQRVVPNEVLVKFKAGASQEARAAVFARIGGKVKEKILTKTMERLGDKEGLVLVHTPLAALEALSKVKGADMIEYAEPNYLYTHQATTADPYFTQNNLWGLYGDATNPKNVYGSQAAEAWAKGHIGSASVVVGIIDEGVQTNHPDLQGQVWVNPYDKADGIDNDGNGYIDDVNGWDFAGNNKTVYDGGSGGSVDDHGTHVAGTIGAKNNGAGVVGVNWNVKMISCKFLGQTGGTSVAAIKALDYLTDLKNRHGINIVASNNSWGGGGYSQALYDAINRANAKSILFVAAAGNGGSDGVGDNNDVVANYPSNYNLPNVIAVAAITSSGARAPFSNYGATTVDIGAPGAAIFSTTAYNTYSGYSGTSMATPHVTGAAALYAASHPGSTATAIKNAILGSATPTASLAGKCVTGGRLNMSNF</sequence>
<feature type="chain" id="PRO_5022975393" evidence="7">
    <location>
        <begin position="26"/>
        <end position="468"/>
    </location>
</feature>
<organism evidence="10 11">
    <name type="scientific">Rufibacter hautae</name>
    <dbReference type="NCBI Taxonomy" id="2595005"/>
    <lineage>
        <taxon>Bacteria</taxon>
        <taxon>Pseudomonadati</taxon>
        <taxon>Bacteroidota</taxon>
        <taxon>Cytophagia</taxon>
        <taxon>Cytophagales</taxon>
        <taxon>Hymenobacteraceae</taxon>
        <taxon>Rufibacter</taxon>
    </lineage>
</organism>
<evidence type="ECO:0000256" key="5">
    <source>
        <dbReference type="PIRSR" id="PIRSR615500-1"/>
    </source>
</evidence>
<keyword evidence="4 6" id="KW-0720">Serine protease</keyword>
<dbReference type="EMBL" id="VKKY01000002">
    <property type="protein sequence ID" value="KAA3438030.1"/>
    <property type="molecule type" value="Genomic_DNA"/>
</dbReference>
<feature type="domain" description="Fervidolysin-like N-terminal prodomain" evidence="9">
    <location>
        <begin position="45"/>
        <end position="128"/>
    </location>
</feature>
<dbReference type="InterPro" id="IPR034204">
    <property type="entry name" value="PfSUB1-like_cat_dom"/>
</dbReference>
<dbReference type="Pfam" id="PF22148">
    <property type="entry name" value="Fervidolysin_NPro-like"/>
    <property type="match status" value="1"/>
</dbReference>
<comment type="caution">
    <text evidence="10">The sequence shown here is derived from an EMBL/GenBank/DDBJ whole genome shotgun (WGS) entry which is preliminary data.</text>
</comment>
<dbReference type="AlphaFoldDB" id="A0A5B6TFH2"/>
<dbReference type="InterPro" id="IPR036852">
    <property type="entry name" value="Peptidase_S8/S53_dom_sf"/>
</dbReference>
<feature type="active site" description="Charge relay system" evidence="5 6">
    <location>
        <position position="185"/>
    </location>
</feature>
<reference evidence="10 11" key="1">
    <citation type="submission" date="2019-07" db="EMBL/GenBank/DDBJ databases">
        <title>Rufibacter sp. nov., isolated from lake sediment.</title>
        <authorList>
            <person name="Qu J.-H."/>
        </authorList>
    </citation>
    <scope>NUCLEOTIDE SEQUENCE [LARGE SCALE GENOMIC DNA]</scope>
    <source>
        <strain evidence="10 11">NBS58-1</strain>
    </source>
</reference>
<keyword evidence="2 6" id="KW-0645">Protease</keyword>
<feature type="active site" description="Charge relay system" evidence="5 6">
    <location>
        <position position="414"/>
    </location>
</feature>
<evidence type="ECO:0000256" key="7">
    <source>
        <dbReference type="SAM" id="SignalP"/>
    </source>
</evidence>
<keyword evidence="7" id="KW-0732">Signal</keyword>
<dbReference type="GO" id="GO:0004252">
    <property type="term" value="F:serine-type endopeptidase activity"/>
    <property type="evidence" value="ECO:0007669"/>
    <property type="project" value="UniProtKB-UniRule"/>
</dbReference>
<dbReference type="OrthoDB" id="9798386at2"/>
<dbReference type="CDD" id="cd07473">
    <property type="entry name" value="Peptidases_S8_Subtilisin_like"/>
    <property type="match status" value="1"/>
</dbReference>
<evidence type="ECO:0000256" key="1">
    <source>
        <dbReference type="ARBA" id="ARBA00011073"/>
    </source>
</evidence>
<evidence type="ECO:0000259" key="8">
    <source>
        <dbReference type="Pfam" id="PF00082"/>
    </source>
</evidence>
<dbReference type="Pfam" id="PF00082">
    <property type="entry name" value="Peptidase_S8"/>
    <property type="match status" value="1"/>
</dbReference>
<dbReference type="InterPro" id="IPR000209">
    <property type="entry name" value="Peptidase_S8/S53_dom"/>
</dbReference>
<proteinExistence type="inferred from homology"/>
<dbReference type="PROSITE" id="PS51257">
    <property type="entry name" value="PROKAR_LIPOPROTEIN"/>
    <property type="match status" value="1"/>
</dbReference>
<dbReference type="InterPro" id="IPR015500">
    <property type="entry name" value="Peptidase_S8_subtilisin-rel"/>
</dbReference>
<evidence type="ECO:0000313" key="11">
    <source>
        <dbReference type="Proteomes" id="UP000324133"/>
    </source>
</evidence>
<feature type="signal peptide" evidence="7">
    <location>
        <begin position="1"/>
        <end position="25"/>
    </location>
</feature>
<name>A0A5B6TFH2_9BACT</name>
<dbReference type="InterPro" id="IPR050131">
    <property type="entry name" value="Peptidase_S8_subtilisin-like"/>
</dbReference>
<dbReference type="PROSITE" id="PS51892">
    <property type="entry name" value="SUBTILASE"/>
    <property type="match status" value="1"/>
</dbReference>
<comment type="similarity">
    <text evidence="1 6">Belongs to the peptidase S8 family.</text>
</comment>
<evidence type="ECO:0000256" key="2">
    <source>
        <dbReference type="ARBA" id="ARBA00022670"/>
    </source>
</evidence>
<dbReference type="Gene3D" id="3.40.50.200">
    <property type="entry name" value="Peptidase S8/S53 domain"/>
    <property type="match status" value="1"/>
</dbReference>
<accession>A0A5B6TFH2</accession>
<gene>
    <name evidence="10" type="ORF">FOA19_12195</name>
</gene>
<evidence type="ECO:0000256" key="4">
    <source>
        <dbReference type="ARBA" id="ARBA00022825"/>
    </source>
</evidence>
<evidence type="ECO:0000256" key="6">
    <source>
        <dbReference type="PROSITE-ProRule" id="PRU01240"/>
    </source>
</evidence>
<feature type="domain" description="Peptidase S8/S53" evidence="8">
    <location>
        <begin position="178"/>
        <end position="449"/>
    </location>
</feature>
<keyword evidence="3 6" id="KW-0378">Hydrolase</keyword>
<dbReference type="PROSITE" id="PS00138">
    <property type="entry name" value="SUBTILASE_SER"/>
    <property type="match status" value="1"/>
</dbReference>
<keyword evidence="11" id="KW-1185">Reference proteome</keyword>
<evidence type="ECO:0000259" key="9">
    <source>
        <dbReference type="Pfam" id="PF22148"/>
    </source>
</evidence>
<dbReference type="InterPro" id="IPR054399">
    <property type="entry name" value="Fervidolysin-like_N_prodom"/>
</dbReference>
<evidence type="ECO:0000256" key="3">
    <source>
        <dbReference type="ARBA" id="ARBA00022801"/>
    </source>
</evidence>
<dbReference type="Proteomes" id="UP000324133">
    <property type="component" value="Unassembled WGS sequence"/>
</dbReference>
<dbReference type="GO" id="GO:0006508">
    <property type="term" value="P:proteolysis"/>
    <property type="evidence" value="ECO:0007669"/>
    <property type="project" value="UniProtKB-KW"/>
</dbReference>